<dbReference type="GO" id="GO:0005730">
    <property type="term" value="C:nucleolus"/>
    <property type="evidence" value="ECO:0007669"/>
    <property type="project" value="UniProtKB-SubCell"/>
</dbReference>
<gene>
    <name evidence="9" type="ORF">B0T16DRAFT_387377</name>
</gene>
<evidence type="ECO:0000256" key="1">
    <source>
        <dbReference type="ARBA" id="ARBA00002889"/>
    </source>
</evidence>
<feature type="compositionally biased region" description="Low complexity" evidence="8">
    <location>
        <begin position="69"/>
        <end position="84"/>
    </location>
</feature>
<dbReference type="PANTHER" id="PTHR13243:SF1">
    <property type="entry name" value="NUCLEOLAR PROTEIN 16"/>
    <property type="match status" value="1"/>
</dbReference>
<evidence type="ECO:0000256" key="2">
    <source>
        <dbReference type="ARBA" id="ARBA00004604"/>
    </source>
</evidence>
<keyword evidence="6" id="KW-0539">Nucleus</keyword>
<accession>A0AA40CWT2</accession>
<sequence length="220" mass="24661">MGRELQKRKNRSSRATVRVNTKSKKLLNPLGNGIIAKNWDKKETLSQNYSRFGIVSRLGKTAGGIQKKPSTAATTTTSTTTPTPDTLSHNSRDHGLLQVREVKVERDASGRIVRVMREANPLHDPLNEVEDESEISDDGEEWGGIDAGAPEVVRELERQANVPVEKTVRHQSEQEREWLESLKARHGEDVGAMVRDRKLNPMQQTVADIRKRLRKAGLLS</sequence>
<dbReference type="EMBL" id="JAULSV010000002">
    <property type="protein sequence ID" value="KAK0652043.1"/>
    <property type="molecule type" value="Genomic_DNA"/>
</dbReference>
<organism evidence="9 10">
    <name type="scientific">Cercophora newfieldiana</name>
    <dbReference type="NCBI Taxonomy" id="92897"/>
    <lineage>
        <taxon>Eukaryota</taxon>
        <taxon>Fungi</taxon>
        <taxon>Dikarya</taxon>
        <taxon>Ascomycota</taxon>
        <taxon>Pezizomycotina</taxon>
        <taxon>Sordariomycetes</taxon>
        <taxon>Sordariomycetidae</taxon>
        <taxon>Sordariales</taxon>
        <taxon>Lasiosphaeriaceae</taxon>
        <taxon>Cercophora</taxon>
    </lineage>
</organism>
<evidence type="ECO:0000256" key="7">
    <source>
        <dbReference type="ARBA" id="ARBA00023274"/>
    </source>
</evidence>
<evidence type="ECO:0000313" key="9">
    <source>
        <dbReference type="EMBL" id="KAK0652043.1"/>
    </source>
</evidence>
<reference evidence="9" key="1">
    <citation type="submission" date="2023-06" db="EMBL/GenBank/DDBJ databases">
        <title>Genome-scale phylogeny and comparative genomics of the fungal order Sordariales.</title>
        <authorList>
            <consortium name="Lawrence Berkeley National Laboratory"/>
            <person name="Hensen N."/>
            <person name="Bonometti L."/>
            <person name="Westerberg I."/>
            <person name="Brannstrom I.O."/>
            <person name="Guillou S."/>
            <person name="Cros-Aarteil S."/>
            <person name="Calhoun S."/>
            <person name="Haridas S."/>
            <person name="Kuo A."/>
            <person name="Mondo S."/>
            <person name="Pangilinan J."/>
            <person name="Riley R."/>
            <person name="Labutti K."/>
            <person name="Andreopoulos B."/>
            <person name="Lipzen A."/>
            <person name="Chen C."/>
            <person name="Yanf M."/>
            <person name="Daum C."/>
            <person name="Ng V."/>
            <person name="Clum A."/>
            <person name="Steindorff A."/>
            <person name="Ohm R."/>
            <person name="Martin F."/>
            <person name="Silar P."/>
            <person name="Natvig D."/>
            <person name="Lalanne C."/>
            <person name="Gautier V."/>
            <person name="Ament-Velasquez S.L."/>
            <person name="Kruys A."/>
            <person name="Hutchinson M.I."/>
            <person name="Powell A.J."/>
            <person name="Barry K."/>
            <person name="Miller A.N."/>
            <person name="Grigoriev I.V."/>
            <person name="Debuchy R."/>
            <person name="Gladieux P."/>
            <person name="Thoren M.H."/>
            <person name="Johannesson H."/>
        </authorList>
    </citation>
    <scope>NUCLEOTIDE SEQUENCE</scope>
    <source>
        <strain evidence="9">SMH2532-1</strain>
    </source>
</reference>
<feature type="region of interest" description="Disordered" evidence="8">
    <location>
        <begin position="63"/>
        <end position="91"/>
    </location>
</feature>
<keyword evidence="10" id="KW-1185">Reference proteome</keyword>
<dbReference type="PANTHER" id="PTHR13243">
    <property type="entry name" value="HSPC111 PROTEIN-RELATED"/>
    <property type="match status" value="1"/>
</dbReference>
<evidence type="ECO:0000256" key="3">
    <source>
        <dbReference type="ARBA" id="ARBA00008479"/>
    </source>
</evidence>
<evidence type="ECO:0000256" key="8">
    <source>
        <dbReference type="SAM" id="MobiDB-lite"/>
    </source>
</evidence>
<protein>
    <recommendedName>
        <fullName evidence="5">Nucleolar protein 16</fullName>
    </recommendedName>
</protein>
<comment type="subunit">
    <text evidence="4">Component of the pre-66S ribosomal particle.</text>
</comment>
<comment type="caution">
    <text evidence="9">The sequence shown here is derived from an EMBL/GenBank/DDBJ whole genome shotgun (WGS) entry which is preliminary data.</text>
</comment>
<name>A0AA40CWT2_9PEZI</name>
<dbReference type="InterPro" id="IPR019002">
    <property type="entry name" value="Ribosome_biogenesis_Nop16"/>
</dbReference>
<dbReference type="GO" id="GO:0042273">
    <property type="term" value="P:ribosomal large subunit biogenesis"/>
    <property type="evidence" value="ECO:0007669"/>
    <property type="project" value="TreeGrafter"/>
</dbReference>
<comment type="subcellular location">
    <subcellularLocation>
        <location evidence="2">Nucleus</location>
        <location evidence="2">Nucleolus</location>
    </subcellularLocation>
</comment>
<dbReference type="Pfam" id="PF09420">
    <property type="entry name" value="Nop16"/>
    <property type="match status" value="1"/>
</dbReference>
<evidence type="ECO:0000256" key="5">
    <source>
        <dbReference type="ARBA" id="ARBA00015522"/>
    </source>
</evidence>
<evidence type="ECO:0000256" key="6">
    <source>
        <dbReference type="ARBA" id="ARBA00023242"/>
    </source>
</evidence>
<keyword evidence="7" id="KW-0687">Ribonucleoprotein</keyword>
<comment type="similarity">
    <text evidence="3">Belongs to the NOP16 family.</text>
</comment>
<evidence type="ECO:0000313" key="10">
    <source>
        <dbReference type="Proteomes" id="UP001174936"/>
    </source>
</evidence>
<dbReference type="AlphaFoldDB" id="A0AA40CWT2"/>
<comment type="function">
    <text evidence="1">Involved in the biogenesis of the 60S ribosomal subunit.</text>
</comment>
<proteinExistence type="inferred from homology"/>
<dbReference type="GO" id="GO:1990904">
    <property type="term" value="C:ribonucleoprotein complex"/>
    <property type="evidence" value="ECO:0007669"/>
    <property type="project" value="UniProtKB-KW"/>
</dbReference>
<evidence type="ECO:0000256" key="4">
    <source>
        <dbReference type="ARBA" id="ARBA00011187"/>
    </source>
</evidence>
<dbReference type="Proteomes" id="UP001174936">
    <property type="component" value="Unassembled WGS sequence"/>
</dbReference>